<dbReference type="STRING" id="1802389.A3C17_00275"/>
<reference evidence="4 5" key="1">
    <citation type="journal article" date="2016" name="Nat. Commun.">
        <title>Thousands of microbial genomes shed light on interconnected biogeochemical processes in an aquifer system.</title>
        <authorList>
            <person name="Anantharaman K."/>
            <person name="Brown C.T."/>
            <person name="Hug L.A."/>
            <person name="Sharon I."/>
            <person name="Castelle C.J."/>
            <person name="Probst A.J."/>
            <person name="Thomas B.C."/>
            <person name="Singh A."/>
            <person name="Wilkins M.J."/>
            <person name="Karaoz U."/>
            <person name="Brodie E.L."/>
            <person name="Williams K.H."/>
            <person name="Hubbard S.S."/>
            <person name="Banfield J.F."/>
        </authorList>
    </citation>
    <scope>NUCLEOTIDE SEQUENCE [LARGE SCALE GENOMIC DNA]</scope>
</reference>
<accession>A0A1F7U0B4</accession>
<comment type="caution">
    <text evidence="4">The sequence shown here is derived from an EMBL/GenBank/DDBJ whole genome shotgun (WGS) entry which is preliminary data.</text>
</comment>
<proteinExistence type="predicted"/>
<sequence length="375" mass="42065">MTIAIDVRSLCDAHPSGVGHALYEILRAWPTTDDTMVLFSCGRKPPRLPRSITERPNVRSIHRTIPNKIVNALIALRLVSLEQLLGSRVDAVWFPNTGFLPRTRARTIITAHDLAFHLMKSTYTWKDHARYAITRTIASLRRANAVIAISESTARDVLQLHPNGRVHTVLHGVDHEQFHQNPLPSDATWLQRYGIKKPYLLFVATIEPRKNVPSLIEAFDTVAKTHRSLQLVISGGRGWKRTSFERALKSTEHRDRILTIGYVEDSARPALMRHALALCLPSRYEGFGMQVLEAMACGAPVICSSNSSLPEVGGDAPLYVRAMNVRELERALEHILSSNTLRYHCRERGLAQSQSFNWNHTANVVLKVITKTAAS</sequence>
<dbReference type="GO" id="GO:0016757">
    <property type="term" value="F:glycosyltransferase activity"/>
    <property type="evidence" value="ECO:0007669"/>
    <property type="project" value="InterPro"/>
</dbReference>
<dbReference type="Proteomes" id="UP000177097">
    <property type="component" value="Unassembled WGS sequence"/>
</dbReference>
<dbReference type="SUPFAM" id="SSF53756">
    <property type="entry name" value="UDP-Glycosyltransferase/glycogen phosphorylase"/>
    <property type="match status" value="1"/>
</dbReference>
<protein>
    <recommendedName>
        <fullName evidence="6">Glycosyl transferase family 1 domain-containing protein</fullName>
    </recommendedName>
</protein>
<keyword evidence="1" id="KW-0808">Transferase</keyword>
<dbReference type="AlphaFoldDB" id="A0A1F7U0B4"/>
<dbReference type="Pfam" id="PF13439">
    <property type="entry name" value="Glyco_transf_4"/>
    <property type="match status" value="1"/>
</dbReference>
<dbReference type="InterPro" id="IPR028098">
    <property type="entry name" value="Glyco_trans_4-like_N"/>
</dbReference>
<evidence type="ECO:0000313" key="5">
    <source>
        <dbReference type="Proteomes" id="UP000177097"/>
    </source>
</evidence>
<gene>
    <name evidence="4" type="ORF">A3C17_00275</name>
</gene>
<evidence type="ECO:0000259" key="2">
    <source>
        <dbReference type="Pfam" id="PF00534"/>
    </source>
</evidence>
<dbReference type="EMBL" id="MGDX01000007">
    <property type="protein sequence ID" value="OGL71723.1"/>
    <property type="molecule type" value="Genomic_DNA"/>
</dbReference>
<evidence type="ECO:0008006" key="6">
    <source>
        <dbReference type="Google" id="ProtNLM"/>
    </source>
</evidence>
<feature type="domain" description="Glycosyltransferase subfamily 4-like N-terminal" evidence="3">
    <location>
        <begin position="16"/>
        <end position="176"/>
    </location>
</feature>
<evidence type="ECO:0000259" key="3">
    <source>
        <dbReference type="Pfam" id="PF13439"/>
    </source>
</evidence>
<dbReference type="Pfam" id="PF00534">
    <property type="entry name" value="Glycos_transf_1"/>
    <property type="match status" value="1"/>
</dbReference>
<dbReference type="InterPro" id="IPR001296">
    <property type="entry name" value="Glyco_trans_1"/>
</dbReference>
<feature type="domain" description="Glycosyl transferase family 1" evidence="2">
    <location>
        <begin position="196"/>
        <end position="349"/>
    </location>
</feature>
<evidence type="ECO:0000256" key="1">
    <source>
        <dbReference type="ARBA" id="ARBA00022679"/>
    </source>
</evidence>
<dbReference type="Gene3D" id="3.40.50.2000">
    <property type="entry name" value="Glycogen Phosphorylase B"/>
    <property type="match status" value="2"/>
</dbReference>
<dbReference type="PANTHER" id="PTHR46401">
    <property type="entry name" value="GLYCOSYLTRANSFERASE WBBK-RELATED"/>
    <property type="match status" value="1"/>
</dbReference>
<organism evidence="4 5">
    <name type="scientific">Candidatus Uhrbacteria bacterium RIFCSPHIGHO2_02_FULL_53_13</name>
    <dbReference type="NCBI Taxonomy" id="1802389"/>
    <lineage>
        <taxon>Bacteria</taxon>
        <taxon>Candidatus Uhriibacteriota</taxon>
    </lineage>
</organism>
<dbReference type="PANTHER" id="PTHR46401:SF2">
    <property type="entry name" value="GLYCOSYLTRANSFERASE WBBK-RELATED"/>
    <property type="match status" value="1"/>
</dbReference>
<dbReference type="CDD" id="cd03809">
    <property type="entry name" value="GT4_MtfB-like"/>
    <property type="match status" value="1"/>
</dbReference>
<name>A0A1F7U0B4_9BACT</name>
<evidence type="ECO:0000313" key="4">
    <source>
        <dbReference type="EMBL" id="OGL71723.1"/>
    </source>
</evidence>
<dbReference type="FunFam" id="3.40.50.2000:FF:000119">
    <property type="entry name" value="Glycosyl transferase group 1"/>
    <property type="match status" value="1"/>
</dbReference>